<dbReference type="InterPro" id="IPR004839">
    <property type="entry name" value="Aminotransferase_I/II_large"/>
</dbReference>
<keyword evidence="5 7" id="KW-0808">Transferase</keyword>
<comment type="subunit">
    <text evidence="3 7">Homodimer.</text>
</comment>
<dbReference type="InterPro" id="IPR015421">
    <property type="entry name" value="PyrdxlP-dep_Trfase_major"/>
</dbReference>
<evidence type="ECO:0000313" key="10">
    <source>
        <dbReference type="Proteomes" id="UP001235939"/>
    </source>
</evidence>
<dbReference type="Pfam" id="PF00155">
    <property type="entry name" value="Aminotran_1_2"/>
    <property type="match status" value="1"/>
</dbReference>
<comment type="catalytic activity">
    <reaction evidence="7">
        <text>L-aspartate + 2-oxoglutarate = oxaloacetate + L-glutamate</text>
        <dbReference type="Rhea" id="RHEA:21824"/>
        <dbReference type="ChEBI" id="CHEBI:16452"/>
        <dbReference type="ChEBI" id="CHEBI:16810"/>
        <dbReference type="ChEBI" id="CHEBI:29985"/>
        <dbReference type="ChEBI" id="CHEBI:29991"/>
        <dbReference type="EC" id="2.6.1.1"/>
    </reaction>
</comment>
<dbReference type="PROSITE" id="PS00105">
    <property type="entry name" value="AA_TRANSFER_CLASS_1"/>
    <property type="match status" value="1"/>
</dbReference>
<comment type="miscellaneous">
    <text evidence="7">In eukaryotes there are cytoplasmic, mitochondrial and chloroplastic isozymes.</text>
</comment>
<evidence type="ECO:0000256" key="3">
    <source>
        <dbReference type="ARBA" id="ARBA00011738"/>
    </source>
</evidence>
<comment type="cofactor">
    <cofactor evidence="1">
        <name>pyridoxal 5'-phosphate</name>
        <dbReference type="ChEBI" id="CHEBI:597326"/>
    </cofactor>
</comment>
<evidence type="ECO:0000313" key="9">
    <source>
        <dbReference type="EMBL" id="UYV67392.1"/>
    </source>
</evidence>
<name>A0ABY6KEX6_9ARAC</name>
<feature type="domain" description="Aminotransferase class I/classII large" evidence="8">
    <location>
        <begin position="8"/>
        <end position="233"/>
    </location>
</feature>
<dbReference type="PANTHER" id="PTHR11879:SF55">
    <property type="entry name" value="GLUTAMATE OXALOACETATE TRANSAMINASE 1, ISOFORM B"/>
    <property type="match status" value="1"/>
</dbReference>
<evidence type="ECO:0000256" key="5">
    <source>
        <dbReference type="ARBA" id="ARBA00022679"/>
    </source>
</evidence>
<reference evidence="9 10" key="1">
    <citation type="submission" date="2022-01" db="EMBL/GenBank/DDBJ databases">
        <title>A chromosomal length assembly of Cordylochernes scorpioides.</title>
        <authorList>
            <person name="Zeh D."/>
            <person name="Zeh J."/>
        </authorList>
    </citation>
    <scope>NUCLEOTIDE SEQUENCE [LARGE SCALE GENOMIC DNA]</scope>
    <source>
        <strain evidence="9">IN4F17</strain>
        <tissue evidence="9">Whole Body</tissue>
    </source>
</reference>
<dbReference type="InterPro" id="IPR000796">
    <property type="entry name" value="Asp_trans"/>
</dbReference>
<keyword evidence="10" id="KW-1185">Reference proteome</keyword>
<keyword evidence="6" id="KW-0663">Pyridoxal phosphate</keyword>
<dbReference type="PANTHER" id="PTHR11879">
    <property type="entry name" value="ASPARTATE AMINOTRANSFERASE"/>
    <property type="match status" value="1"/>
</dbReference>
<sequence>MYDNGVCLQNAPRGSAVVLHMCAHNPTGVDPTPEQWRAIADVVADRGLLPFFDCTYQGLASGDLDQDAFPVRMFVDRGLEVLCAQSFSKNFGLYNERAATLLVVSSSQESSGPLQSVLEELVAGNYCSPPLYGARVVQKVWTVLRQQWKSDLVTIHARIKAMKELLHQRIVELGIPGFWDHFGWQSGWFVHTGLSEYQVSRMTQQFHIHMAKDGRASLCGLTPHNVDYVARAIASVVNTDSS</sequence>
<keyword evidence="4 7" id="KW-0032">Aminotransferase</keyword>
<dbReference type="EMBL" id="CP092867">
    <property type="protein sequence ID" value="UYV67392.1"/>
    <property type="molecule type" value="Genomic_DNA"/>
</dbReference>
<proteinExistence type="inferred from homology"/>
<evidence type="ECO:0000256" key="1">
    <source>
        <dbReference type="ARBA" id="ARBA00001933"/>
    </source>
</evidence>
<dbReference type="Gene3D" id="3.90.1150.10">
    <property type="entry name" value="Aspartate Aminotransferase, domain 1"/>
    <property type="match status" value="1"/>
</dbReference>
<evidence type="ECO:0000256" key="6">
    <source>
        <dbReference type="ARBA" id="ARBA00022898"/>
    </source>
</evidence>
<evidence type="ECO:0000259" key="8">
    <source>
        <dbReference type="Pfam" id="PF00155"/>
    </source>
</evidence>
<dbReference type="EC" id="2.6.1.1" evidence="7"/>
<accession>A0ABY6KEX6</accession>
<evidence type="ECO:0000256" key="2">
    <source>
        <dbReference type="ARBA" id="ARBA00007441"/>
    </source>
</evidence>
<evidence type="ECO:0000256" key="7">
    <source>
        <dbReference type="RuleBase" id="RU000480"/>
    </source>
</evidence>
<organism evidence="9 10">
    <name type="scientific">Cordylochernes scorpioides</name>
    <dbReference type="NCBI Taxonomy" id="51811"/>
    <lineage>
        <taxon>Eukaryota</taxon>
        <taxon>Metazoa</taxon>
        <taxon>Ecdysozoa</taxon>
        <taxon>Arthropoda</taxon>
        <taxon>Chelicerata</taxon>
        <taxon>Arachnida</taxon>
        <taxon>Pseudoscorpiones</taxon>
        <taxon>Cheliferoidea</taxon>
        <taxon>Chernetidae</taxon>
        <taxon>Cordylochernes</taxon>
    </lineage>
</organism>
<gene>
    <name evidence="9" type="ORF">LAZ67_5000447</name>
</gene>
<dbReference type="PRINTS" id="PR00799">
    <property type="entry name" value="TRANSAMINASE"/>
</dbReference>
<comment type="similarity">
    <text evidence="2">Belongs to the class-I pyridoxal-phosphate-dependent aminotransferase family.</text>
</comment>
<dbReference type="InterPro" id="IPR004838">
    <property type="entry name" value="NHTrfase_class1_PyrdxlP-BS"/>
</dbReference>
<dbReference type="Gene3D" id="3.40.640.10">
    <property type="entry name" value="Type I PLP-dependent aspartate aminotransferase-like (Major domain)"/>
    <property type="match status" value="1"/>
</dbReference>
<dbReference type="InterPro" id="IPR015422">
    <property type="entry name" value="PyrdxlP-dep_Trfase_small"/>
</dbReference>
<dbReference type="Proteomes" id="UP001235939">
    <property type="component" value="Chromosome 05"/>
</dbReference>
<evidence type="ECO:0000256" key="4">
    <source>
        <dbReference type="ARBA" id="ARBA00022576"/>
    </source>
</evidence>
<dbReference type="SUPFAM" id="SSF53383">
    <property type="entry name" value="PLP-dependent transferases"/>
    <property type="match status" value="1"/>
</dbReference>
<protein>
    <recommendedName>
        <fullName evidence="7">Aspartate aminotransferase</fullName>
        <ecNumber evidence="7">2.6.1.1</ecNumber>
    </recommendedName>
</protein>
<dbReference type="InterPro" id="IPR015424">
    <property type="entry name" value="PyrdxlP-dep_Trfase"/>
</dbReference>